<sequence>MPFPVTVGVDGSPQSLAAADWGAQEAELRGLPLRVINVWPKPFPLPEAPEARQALEHWGQRVPRETEARLRSGHPALELTVEQIDGEPEPVLSAAAKESTLLVLGSQGLSGTAGYLVGSTGHLLLGELKEPPLVFVRSPGKGQRAPAPDGPVVVGVAKGADEPLEFAFEAAARHDCPLRAVHVWRSPGYFGFGLVAGDSLTGDHAQREAAALTEALRPWRERYRTVEVVEDSAPGRPVDLLTDAAQGASLLVVGHRSRHFPLGARAGSVTYGVLHHVPVPVAVVPHR</sequence>
<dbReference type="STRING" id="1901.BB341_01190"/>
<dbReference type="Gene3D" id="3.40.50.620">
    <property type="entry name" value="HUPs"/>
    <property type="match status" value="2"/>
</dbReference>
<dbReference type="PANTHER" id="PTHR46268:SF6">
    <property type="entry name" value="UNIVERSAL STRESS PROTEIN UP12"/>
    <property type="match status" value="1"/>
</dbReference>
<keyword evidence="4" id="KW-1185">Reference proteome</keyword>
<dbReference type="RefSeq" id="WP_003962659.1">
    <property type="nucleotide sequence ID" value="NZ_CM000913.1"/>
</dbReference>
<feature type="domain" description="UspA" evidence="2">
    <location>
        <begin position="5"/>
        <end position="131"/>
    </location>
</feature>
<accession>E2Q0J3</accession>
<dbReference type="KEGG" id="sclf:BB341_01190"/>
<comment type="similarity">
    <text evidence="1">Belongs to the universal stress protein A family.</text>
</comment>
<evidence type="ECO:0000259" key="2">
    <source>
        <dbReference type="Pfam" id="PF00582"/>
    </source>
</evidence>
<proteinExistence type="inferred from homology"/>
<dbReference type="Proteomes" id="UP000002357">
    <property type="component" value="Chromosome"/>
</dbReference>
<dbReference type="AlphaFoldDB" id="E2Q0J3"/>
<evidence type="ECO:0000256" key="1">
    <source>
        <dbReference type="ARBA" id="ARBA00008791"/>
    </source>
</evidence>
<dbReference type="GeneID" id="93728137"/>
<gene>
    <name evidence="3" type="ORF">SCLAV_5469</name>
</gene>
<dbReference type="OrthoDB" id="4867015at2"/>
<dbReference type="Pfam" id="PF00582">
    <property type="entry name" value="Usp"/>
    <property type="match status" value="2"/>
</dbReference>
<organism evidence="3 4">
    <name type="scientific">Streptomyces clavuligerus</name>
    <dbReference type="NCBI Taxonomy" id="1901"/>
    <lineage>
        <taxon>Bacteria</taxon>
        <taxon>Bacillati</taxon>
        <taxon>Actinomycetota</taxon>
        <taxon>Actinomycetes</taxon>
        <taxon>Kitasatosporales</taxon>
        <taxon>Streptomycetaceae</taxon>
        <taxon>Streptomyces</taxon>
    </lineage>
</organism>
<protein>
    <submittedName>
        <fullName evidence="3">Stress-inducible protein</fullName>
    </submittedName>
</protein>
<dbReference type="InterPro" id="IPR006015">
    <property type="entry name" value="Universal_stress_UspA"/>
</dbReference>
<dbReference type="InterPro" id="IPR014729">
    <property type="entry name" value="Rossmann-like_a/b/a_fold"/>
</dbReference>
<reference evidence="3 4" key="1">
    <citation type="journal article" date="2010" name="Genome Biol. Evol.">
        <title>The sequence of a 1.8-mb bacterial linear plasmid reveals a rich evolutionary reservoir of secondary metabolic pathways.</title>
        <authorList>
            <person name="Medema M.H."/>
            <person name="Trefzer A."/>
            <person name="Kovalchuk A."/>
            <person name="van den Berg M."/>
            <person name="Mueller U."/>
            <person name="Heijne W."/>
            <person name="Wu L."/>
            <person name="Alam M.T."/>
            <person name="Ronning C.M."/>
            <person name="Nierman W.C."/>
            <person name="Bovenberg R.A.L."/>
            <person name="Breitling R."/>
            <person name="Takano E."/>
        </authorList>
    </citation>
    <scope>NUCLEOTIDE SEQUENCE [LARGE SCALE GENOMIC DNA]</scope>
    <source>
        <strain evidence="4">ATCC 27064 / DSM 738 / JCM 4710 / NBRC 13307 / NCIMB 12785 / NRRL 3585 / VKM Ac-602</strain>
    </source>
</reference>
<evidence type="ECO:0000313" key="3">
    <source>
        <dbReference type="EMBL" id="EFG10536.1"/>
    </source>
</evidence>
<name>E2Q0J3_STRCL</name>
<dbReference type="EMBL" id="CM000913">
    <property type="protein sequence ID" value="EFG10536.1"/>
    <property type="molecule type" value="Genomic_DNA"/>
</dbReference>
<feature type="domain" description="UspA" evidence="2">
    <location>
        <begin position="152"/>
        <end position="285"/>
    </location>
</feature>
<dbReference type="SUPFAM" id="SSF52402">
    <property type="entry name" value="Adenine nucleotide alpha hydrolases-like"/>
    <property type="match status" value="2"/>
</dbReference>
<dbReference type="InterPro" id="IPR006016">
    <property type="entry name" value="UspA"/>
</dbReference>
<dbReference type="PRINTS" id="PR01438">
    <property type="entry name" value="UNVRSLSTRESS"/>
</dbReference>
<dbReference type="eggNOG" id="COG0589">
    <property type="taxonomic scope" value="Bacteria"/>
</dbReference>
<evidence type="ECO:0000313" key="4">
    <source>
        <dbReference type="Proteomes" id="UP000002357"/>
    </source>
</evidence>
<dbReference type="PANTHER" id="PTHR46268">
    <property type="entry name" value="STRESS RESPONSE PROTEIN NHAX"/>
    <property type="match status" value="1"/>
</dbReference>